<gene>
    <name evidence="1" type="ORF">HMPREF1535_03430</name>
</gene>
<reference evidence="1 2" key="1">
    <citation type="submission" date="2013-04" db="EMBL/GenBank/DDBJ databases">
        <title>The Genome Sequence of Parabacteroides goldsteinii DSM 19448.</title>
        <authorList>
            <consortium name="The Broad Institute Genomics Platform"/>
            <person name="Earl A."/>
            <person name="Ward D."/>
            <person name="Feldgarden M."/>
            <person name="Gevers D."/>
            <person name="Martens E."/>
            <person name="Sakamoto M."/>
            <person name="Benno Y."/>
            <person name="Song Y."/>
            <person name="Liu C."/>
            <person name="Lee J."/>
            <person name="Bolanos M."/>
            <person name="Vaisanen M.L."/>
            <person name="Finegold S.M."/>
            <person name="Walker B."/>
            <person name="Young S."/>
            <person name="Zeng Q."/>
            <person name="Gargeya S."/>
            <person name="Fitzgerald M."/>
            <person name="Haas B."/>
            <person name="Abouelleil A."/>
            <person name="Allen A.W."/>
            <person name="Alvarado L."/>
            <person name="Arachchi H.M."/>
            <person name="Berlin A.M."/>
            <person name="Chapman S.B."/>
            <person name="Gainer-Dewar J."/>
            <person name="Goldberg J."/>
            <person name="Griggs A."/>
            <person name="Gujja S."/>
            <person name="Hansen M."/>
            <person name="Howarth C."/>
            <person name="Imamovic A."/>
            <person name="Ireland A."/>
            <person name="Larimer J."/>
            <person name="McCowan C."/>
            <person name="Murphy C."/>
            <person name="Pearson M."/>
            <person name="Poon T.W."/>
            <person name="Priest M."/>
            <person name="Roberts A."/>
            <person name="Saif S."/>
            <person name="Shea T."/>
            <person name="Sisk P."/>
            <person name="Sykes S."/>
            <person name="Wortman J."/>
            <person name="Nusbaum C."/>
            <person name="Birren B."/>
        </authorList>
    </citation>
    <scope>NUCLEOTIDE SEQUENCE [LARGE SCALE GENOMIC DNA]</scope>
    <source>
        <strain evidence="1 2">DSM 19448</strain>
    </source>
</reference>
<protein>
    <recommendedName>
        <fullName evidence="3">Addiction module killer protein</fullName>
    </recommendedName>
</protein>
<organism evidence="1 2">
    <name type="scientific">Parabacteroides goldsteinii DSM 19448 = WAL 12034</name>
    <dbReference type="NCBI Taxonomy" id="927665"/>
    <lineage>
        <taxon>Bacteria</taxon>
        <taxon>Pseudomonadati</taxon>
        <taxon>Bacteroidota</taxon>
        <taxon>Bacteroidia</taxon>
        <taxon>Bacteroidales</taxon>
        <taxon>Tannerellaceae</taxon>
        <taxon>Parabacteroides</taxon>
    </lineage>
</organism>
<evidence type="ECO:0000313" key="2">
    <source>
        <dbReference type="Proteomes" id="UP000033047"/>
    </source>
</evidence>
<dbReference type="Pfam" id="PF05015">
    <property type="entry name" value="HigB-like_toxin"/>
    <property type="match status" value="1"/>
</dbReference>
<dbReference type="InterPro" id="IPR007711">
    <property type="entry name" value="HigB-1"/>
</dbReference>
<evidence type="ECO:0000313" key="1">
    <source>
        <dbReference type="EMBL" id="KKB53877.1"/>
    </source>
</evidence>
<dbReference type="PATRIC" id="fig|927665.4.peg.3523"/>
<accession>A0A0F5J8Z0</accession>
<name>A0A0F5J8Z0_9BACT</name>
<dbReference type="STRING" id="927665.HMPREF1535_03430"/>
<dbReference type="RefSeq" id="WP_010803420.1">
    <property type="nucleotide sequence ID" value="NZ_KQ033913.1"/>
</dbReference>
<dbReference type="Gene3D" id="3.30.2310.20">
    <property type="entry name" value="RelE-like"/>
    <property type="match status" value="1"/>
</dbReference>
<dbReference type="AlphaFoldDB" id="A0A0F5J8Z0"/>
<sequence>MTIEYEKDYLKELYESGKCKNKKYRFDAAVIKKYQKRIDTLMAATRIEDLFVLNSLNIEALQGLKDHFSIRIDYHYRLEFKIRTDAAEVILTVCIVTDITNHYQ</sequence>
<dbReference type="Proteomes" id="UP000033047">
    <property type="component" value="Unassembled WGS sequence"/>
</dbReference>
<dbReference type="EMBL" id="AQHV01000014">
    <property type="protein sequence ID" value="KKB53877.1"/>
    <property type="molecule type" value="Genomic_DNA"/>
</dbReference>
<dbReference type="InterPro" id="IPR035093">
    <property type="entry name" value="RelE/ParE_toxin_dom_sf"/>
</dbReference>
<dbReference type="HOGENOM" id="CLU_156368_0_0_10"/>
<evidence type="ECO:0008006" key="3">
    <source>
        <dbReference type="Google" id="ProtNLM"/>
    </source>
</evidence>
<comment type="caution">
    <text evidence="1">The sequence shown here is derived from an EMBL/GenBank/DDBJ whole genome shotgun (WGS) entry which is preliminary data.</text>
</comment>
<dbReference type="SUPFAM" id="SSF143011">
    <property type="entry name" value="RelE-like"/>
    <property type="match status" value="1"/>
</dbReference>
<proteinExistence type="predicted"/>